<keyword evidence="3 6" id="KW-0812">Transmembrane</keyword>
<evidence type="ECO:0000256" key="2">
    <source>
        <dbReference type="ARBA" id="ARBA00022448"/>
    </source>
</evidence>
<evidence type="ECO:0000313" key="11">
    <source>
        <dbReference type="Proteomes" id="UP000219799"/>
    </source>
</evidence>
<feature type="repeat" description="Solcar" evidence="6">
    <location>
        <begin position="269"/>
        <end position="355"/>
    </location>
</feature>
<dbReference type="EMBL" id="LT594495">
    <property type="protein sequence ID" value="SBT70865.1"/>
    <property type="molecule type" value="Genomic_DNA"/>
</dbReference>
<dbReference type="Gene3D" id="1.50.40.10">
    <property type="entry name" value="Mitochondrial carrier domain"/>
    <property type="match status" value="2"/>
</dbReference>
<sequence length="585" mass="67742">MKYSLKENLSEYTSEIDHAIRKTINDGKVDTNEFKKKEMNKEKKGYVYNYKYLPHNDMIKENEEDAVSNPFFFDEKNKISKTNVINNITGNHITRKNDHKCNEEMNQGIGGNICKKEDNGYLCGNGDSYESSNDNDHNSVNGYEDRDDLGDKEKKPLKEFNIFIDKKNAVNSIISSTFAGIMSRTITAPLDRVKYIMQVTNNLPIAEIFEIIKKDGVVCGFFRGNCVNIVKIIPELSIKMYSYELMKMNVYNYYNKNNNCMTDDQNMNIPFFIRFLIGSSSGVIAALFIYPLEIVKTRLIVSNKNNKDNGIIKCFYNIYKNEKWRNFYNGLSMHIYGVIFFSGCNMSIYDYLKYLFFSLYRDYIHSNYCVNCGYAENKNIPACTNIADDGVPQRSNANDYVPHRSNANDSIAHPYNSKDGNSQPSYDTRKDGRLIYDPLKSVKRFINFKKNYTNTNNLGQSSNEQNENKNNMNMSSCSYCNYRIKNVNCLSFLFFGITSSFIAQIVSYPFLVLRTRMQTLNNEIATNYLNSEGTRIKSCSFIMYNIKVYGFKSLYRGIYVNLLKTIPATSITWFAYEYSMRKLQS</sequence>
<evidence type="ECO:0000256" key="1">
    <source>
        <dbReference type="ARBA" id="ARBA00004141"/>
    </source>
</evidence>
<keyword evidence="9" id="KW-1133">Transmembrane helix</keyword>
<feature type="transmembrane region" description="Helical" evidence="9">
    <location>
        <begin position="558"/>
        <end position="576"/>
    </location>
</feature>
<feature type="transmembrane region" description="Helical" evidence="9">
    <location>
        <begin position="271"/>
        <end position="292"/>
    </location>
</feature>
<name>A0A1C3KBJ2_PLAMA</name>
<keyword evidence="5 6" id="KW-0472">Membrane</keyword>
<evidence type="ECO:0000256" key="6">
    <source>
        <dbReference type="PROSITE-ProRule" id="PRU00282"/>
    </source>
</evidence>
<reference evidence="10 11" key="1">
    <citation type="submission" date="2016-06" db="EMBL/GenBank/DDBJ databases">
        <authorList>
            <consortium name="Pathogen Informatics"/>
        </authorList>
    </citation>
    <scope>NUCLEOTIDE SEQUENCE [LARGE SCALE GENOMIC DNA]</scope>
    <source>
        <strain evidence="10">PmlGA01</strain>
    </source>
</reference>
<dbReference type="InterPro" id="IPR018108">
    <property type="entry name" value="MCP_transmembrane"/>
</dbReference>
<dbReference type="PANTHER" id="PTHR24089">
    <property type="entry name" value="SOLUTE CARRIER FAMILY 25"/>
    <property type="match status" value="1"/>
</dbReference>
<keyword evidence="2 7" id="KW-0813">Transport</keyword>
<feature type="region of interest" description="Disordered" evidence="8">
    <location>
        <begin position="406"/>
        <end position="430"/>
    </location>
</feature>
<evidence type="ECO:0000256" key="7">
    <source>
        <dbReference type="RuleBase" id="RU000488"/>
    </source>
</evidence>
<protein>
    <submittedName>
        <fullName evidence="10">Transporter, putative</fullName>
    </submittedName>
</protein>
<dbReference type="Proteomes" id="UP000219799">
    <property type="component" value="Chromosome 7"/>
</dbReference>
<keyword evidence="4" id="KW-0677">Repeat</keyword>
<dbReference type="PROSITE" id="PS50920">
    <property type="entry name" value="SOLCAR"/>
    <property type="match status" value="3"/>
</dbReference>
<evidence type="ECO:0000256" key="9">
    <source>
        <dbReference type="SAM" id="Phobius"/>
    </source>
</evidence>
<dbReference type="PRINTS" id="PR00926">
    <property type="entry name" value="MITOCARRIER"/>
</dbReference>
<dbReference type="SUPFAM" id="SSF103506">
    <property type="entry name" value="Mitochondrial carrier"/>
    <property type="match status" value="1"/>
</dbReference>
<evidence type="ECO:0000256" key="3">
    <source>
        <dbReference type="ARBA" id="ARBA00022692"/>
    </source>
</evidence>
<gene>
    <name evidence="10" type="primary">PmlGA01_070011200</name>
    <name evidence="10" type="ORF">PMLGA01_070011200</name>
</gene>
<dbReference type="GO" id="GO:0016020">
    <property type="term" value="C:membrane"/>
    <property type="evidence" value="ECO:0007669"/>
    <property type="project" value="UniProtKB-SubCell"/>
</dbReference>
<dbReference type="Pfam" id="PF00153">
    <property type="entry name" value="Mito_carr"/>
    <property type="match status" value="3"/>
</dbReference>
<feature type="repeat" description="Solcar" evidence="6">
    <location>
        <begin position="487"/>
        <end position="582"/>
    </location>
</feature>
<comment type="subcellular location">
    <subcellularLocation>
        <location evidence="1">Membrane</location>
        <topology evidence="1">Multi-pass membrane protein</topology>
    </subcellularLocation>
</comment>
<comment type="similarity">
    <text evidence="7">Belongs to the mitochondrial carrier (TC 2.A.29) family.</text>
</comment>
<evidence type="ECO:0000313" key="10">
    <source>
        <dbReference type="EMBL" id="SBT70865.1"/>
    </source>
</evidence>
<feature type="transmembrane region" description="Helical" evidence="9">
    <location>
        <begin position="492"/>
        <end position="511"/>
    </location>
</feature>
<feature type="repeat" description="Solcar" evidence="6">
    <location>
        <begin position="167"/>
        <end position="249"/>
    </location>
</feature>
<feature type="region of interest" description="Disordered" evidence="8">
    <location>
        <begin position="131"/>
        <end position="151"/>
    </location>
</feature>
<dbReference type="VEuPathDB" id="PlasmoDB:PmUG01_07020400"/>
<evidence type="ECO:0000256" key="8">
    <source>
        <dbReference type="SAM" id="MobiDB-lite"/>
    </source>
</evidence>
<accession>A0A1C3KBJ2</accession>
<dbReference type="GO" id="GO:0055085">
    <property type="term" value="P:transmembrane transport"/>
    <property type="evidence" value="ECO:0007669"/>
    <property type="project" value="InterPro"/>
</dbReference>
<dbReference type="InterPro" id="IPR023395">
    <property type="entry name" value="MCP_dom_sf"/>
</dbReference>
<dbReference type="InterPro" id="IPR002067">
    <property type="entry name" value="MCP"/>
</dbReference>
<evidence type="ECO:0000256" key="5">
    <source>
        <dbReference type="ARBA" id="ARBA00023136"/>
    </source>
</evidence>
<organism evidence="10 11">
    <name type="scientific">Plasmodium malariae</name>
    <dbReference type="NCBI Taxonomy" id="5858"/>
    <lineage>
        <taxon>Eukaryota</taxon>
        <taxon>Sar</taxon>
        <taxon>Alveolata</taxon>
        <taxon>Apicomplexa</taxon>
        <taxon>Aconoidasida</taxon>
        <taxon>Haemosporida</taxon>
        <taxon>Plasmodiidae</taxon>
        <taxon>Plasmodium</taxon>
        <taxon>Plasmodium (Plasmodium)</taxon>
    </lineage>
</organism>
<feature type="transmembrane region" description="Helical" evidence="9">
    <location>
        <begin position="333"/>
        <end position="352"/>
    </location>
</feature>
<dbReference type="AlphaFoldDB" id="A0A1C3KBJ2"/>
<evidence type="ECO:0000256" key="4">
    <source>
        <dbReference type="ARBA" id="ARBA00022737"/>
    </source>
</evidence>
<proteinExistence type="inferred from homology"/>